<name>A0ABN9S9Z5_9DINO</name>
<feature type="compositionally biased region" description="Basic residues" evidence="1">
    <location>
        <begin position="9"/>
        <end position="19"/>
    </location>
</feature>
<feature type="region of interest" description="Disordered" evidence="1">
    <location>
        <begin position="1"/>
        <end position="119"/>
    </location>
</feature>
<comment type="caution">
    <text evidence="2">The sequence shown here is derived from an EMBL/GenBank/DDBJ whole genome shotgun (WGS) entry which is preliminary data.</text>
</comment>
<evidence type="ECO:0000313" key="2">
    <source>
        <dbReference type="EMBL" id="CAK0828739.1"/>
    </source>
</evidence>
<evidence type="ECO:0000313" key="3">
    <source>
        <dbReference type="Proteomes" id="UP001189429"/>
    </source>
</evidence>
<reference evidence="2" key="1">
    <citation type="submission" date="2023-10" db="EMBL/GenBank/DDBJ databases">
        <authorList>
            <person name="Chen Y."/>
            <person name="Shah S."/>
            <person name="Dougan E. K."/>
            <person name="Thang M."/>
            <person name="Chan C."/>
        </authorList>
    </citation>
    <scope>NUCLEOTIDE SEQUENCE [LARGE SCALE GENOMIC DNA]</scope>
</reference>
<evidence type="ECO:0000256" key="1">
    <source>
        <dbReference type="SAM" id="MobiDB-lite"/>
    </source>
</evidence>
<feature type="non-terminal residue" evidence="2">
    <location>
        <position position="1"/>
    </location>
</feature>
<dbReference type="EMBL" id="CAUYUJ010010183">
    <property type="protein sequence ID" value="CAK0828739.1"/>
    <property type="molecule type" value="Genomic_DNA"/>
</dbReference>
<gene>
    <name evidence="2" type="ORF">PCOR1329_LOCUS27886</name>
</gene>
<feature type="compositionally biased region" description="Low complexity" evidence="1">
    <location>
        <begin position="25"/>
        <end position="37"/>
    </location>
</feature>
<proteinExistence type="predicted"/>
<organism evidence="2 3">
    <name type="scientific">Prorocentrum cordatum</name>
    <dbReference type="NCBI Taxonomy" id="2364126"/>
    <lineage>
        <taxon>Eukaryota</taxon>
        <taxon>Sar</taxon>
        <taxon>Alveolata</taxon>
        <taxon>Dinophyceae</taxon>
        <taxon>Prorocentrales</taxon>
        <taxon>Prorocentraceae</taxon>
        <taxon>Prorocentrum</taxon>
    </lineage>
</organism>
<dbReference type="Proteomes" id="UP001189429">
    <property type="component" value="Unassembled WGS sequence"/>
</dbReference>
<protein>
    <submittedName>
        <fullName evidence="2">Uncharacterized protein</fullName>
    </submittedName>
</protein>
<sequence length="119" mass="12020">AGDAAHAQLLRHGRRRSRRPGGGQRPRAVGGVRGPHVSAGRPLGARQHGVPRGGRAGRRGPVASSGRAAHGQQRHPSHPPGAGAPGGERRPGGGPAAHRAAEEHGGRRPDRPDPAALAG</sequence>
<feature type="non-terminal residue" evidence="2">
    <location>
        <position position="119"/>
    </location>
</feature>
<feature type="compositionally biased region" description="Basic and acidic residues" evidence="1">
    <location>
        <begin position="99"/>
        <end position="113"/>
    </location>
</feature>
<accession>A0ABN9S9Z5</accession>
<feature type="compositionally biased region" description="Low complexity" evidence="1">
    <location>
        <begin position="59"/>
        <end position="69"/>
    </location>
</feature>
<keyword evidence="3" id="KW-1185">Reference proteome</keyword>